<feature type="repeat" description="ANK" evidence="3">
    <location>
        <begin position="287"/>
        <end position="312"/>
    </location>
</feature>
<feature type="repeat" description="ANK" evidence="3">
    <location>
        <begin position="253"/>
        <end position="285"/>
    </location>
</feature>
<dbReference type="InterPro" id="IPR036770">
    <property type="entry name" value="Ankyrin_rpt-contain_sf"/>
</dbReference>
<protein>
    <submittedName>
        <fullName evidence="4">Uncharacterized protein</fullName>
    </submittedName>
</protein>
<name>A0A1E3BEQ1_ASPCR</name>
<evidence type="ECO:0000256" key="1">
    <source>
        <dbReference type="ARBA" id="ARBA00022737"/>
    </source>
</evidence>
<dbReference type="InterPro" id="IPR002110">
    <property type="entry name" value="Ankyrin_rpt"/>
</dbReference>
<organism evidence="4 5">
    <name type="scientific">Aspergillus cristatus</name>
    <name type="common">Chinese Fuzhuan brick tea-fermentation fungus</name>
    <name type="synonym">Eurotium cristatum</name>
    <dbReference type="NCBI Taxonomy" id="573508"/>
    <lineage>
        <taxon>Eukaryota</taxon>
        <taxon>Fungi</taxon>
        <taxon>Dikarya</taxon>
        <taxon>Ascomycota</taxon>
        <taxon>Pezizomycotina</taxon>
        <taxon>Eurotiomycetes</taxon>
        <taxon>Eurotiomycetidae</taxon>
        <taxon>Eurotiales</taxon>
        <taxon>Aspergillaceae</taxon>
        <taxon>Aspergillus</taxon>
        <taxon>Aspergillus subgen. Aspergillus</taxon>
    </lineage>
</organism>
<reference evidence="4 5" key="1">
    <citation type="journal article" date="2016" name="BMC Genomics">
        <title>Comparative genomic and transcriptomic analyses of the Fuzhuan brick tea-fermentation fungus Aspergillus cristatus.</title>
        <authorList>
            <person name="Ge Y."/>
            <person name="Wang Y."/>
            <person name="Liu Y."/>
            <person name="Tan Y."/>
            <person name="Ren X."/>
            <person name="Zhang X."/>
            <person name="Hyde K.D."/>
            <person name="Liu Y."/>
            <person name="Liu Z."/>
        </authorList>
    </citation>
    <scope>NUCLEOTIDE SEQUENCE [LARGE SCALE GENOMIC DNA]</scope>
    <source>
        <strain evidence="4 5">GZAAS20.1005</strain>
    </source>
</reference>
<sequence>MHLLALPNELLAQIASYFKHDSDIYALMRANTRLYHLLDSYLYQHNARFFGGWALSWTVRSGDLVGARKAVEAGALGKGSQFFDSELLDSAILSGNAETVSLLLENDMRSIPRNLFWLVSECGRESDSDGESEVEDQEDNCNCNGKDKRQYQFHRSSSLALALVHGNEAVVRVLVRNIKKSLEQKDGKETQLNISENDEVPLQQLHRLDIIPSKDGAREVLRNAAAKGDLATVKLLKEHLPGGPSNNKTWPFGHRTPLVQAAMNGEVEVLKYLLSAGLDPNLDRSSPDKTPLYYAARHNQIETAQLLLDHGVCADPPLGDSQHTLRILDTAGRRGFTAMAKLLLKHIDVNSKVPGNCHERDSLMVTAAACGLADLLQLVLDRDPSSYSDVPWGKRRFVADQRTSLLLKSVRNSHQDVAALLLDYGAKPYGTVNKSPLLEAVSRDNADIVQLLLDRGVKINLKGHGHFAFLGRRMFDKDLCPIGMVALCHAIETPSMFRLLLDRGVHINHESTAAIVLRTEIARSGSNELSDILREKGYLVEKPEEHQAYISLSAANPEADNLRLIASVNPAAPHVMNILQDAIPQGDLVTVTYLLERGCDANLEGFIQPDEPSIVEVAVRASDPEAAAAMLDVLLRHGANINALKGSPQPEWNGYNKDEQHQAAIQILIERGARTDSANGKWVKNTLLHCGDYVHFSTMQYLLRVMCDRGMSLDEFQVHKGTIDEQASGCHCWGIERVLENIYWRIKYPVP</sequence>
<feature type="repeat" description="ANK" evidence="3">
    <location>
        <begin position="432"/>
        <end position="464"/>
    </location>
</feature>
<dbReference type="EMBL" id="JXNT01000004">
    <property type="protein sequence ID" value="ODM19455.1"/>
    <property type="molecule type" value="Genomic_DNA"/>
</dbReference>
<dbReference type="OrthoDB" id="366390at2759"/>
<evidence type="ECO:0000256" key="3">
    <source>
        <dbReference type="PROSITE-ProRule" id="PRU00023"/>
    </source>
</evidence>
<evidence type="ECO:0000313" key="4">
    <source>
        <dbReference type="EMBL" id="ODM19455.1"/>
    </source>
</evidence>
<dbReference type="PROSITE" id="PS50088">
    <property type="entry name" value="ANK_REPEAT"/>
    <property type="match status" value="3"/>
</dbReference>
<evidence type="ECO:0000256" key="2">
    <source>
        <dbReference type="ARBA" id="ARBA00023043"/>
    </source>
</evidence>
<accession>A0A1E3BEQ1</accession>
<dbReference type="Pfam" id="PF12796">
    <property type="entry name" value="Ank_2"/>
    <property type="match status" value="2"/>
</dbReference>
<dbReference type="PANTHER" id="PTHR24198:SF165">
    <property type="entry name" value="ANKYRIN REPEAT-CONTAINING PROTEIN-RELATED"/>
    <property type="match status" value="1"/>
</dbReference>
<evidence type="ECO:0000313" key="5">
    <source>
        <dbReference type="Proteomes" id="UP000094569"/>
    </source>
</evidence>
<dbReference type="SUPFAM" id="SSF48403">
    <property type="entry name" value="Ankyrin repeat"/>
    <property type="match status" value="2"/>
</dbReference>
<keyword evidence="5" id="KW-1185">Reference proteome</keyword>
<gene>
    <name evidence="4" type="ORF">SI65_04439</name>
</gene>
<dbReference type="Gene3D" id="1.25.40.20">
    <property type="entry name" value="Ankyrin repeat-containing domain"/>
    <property type="match status" value="3"/>
</dbReference>
<dbReference type="Proteomes" id="UP000094569">
    <property type="component" value="Unassembled WGS sequence"/>
</dbReference>
<comment type="caution">
    <text evidence="4">The sequence shown here is derived from an EMBL/GenBank/DDBJ whole genome shotgun (WGS) entry which is preliminary data.</text>
</comment>
<dbReference type="PROSITE" id="PS50297">
    <property type="entry name" value="ANK_REP_REGION"/>
    <property type="match status" value="3"/>
</dbReference>
<dbReference type="VEuPathDB" id="FungiDB:SI65_04439"/>
<keyword evidence="2 3" id="KW-0040">ANK repeat</keyword>
<dbReference type="AlphaFoldDB" id="A0A1E3BEQ1"/>
<keyword evidence="1" id="KW-0677">Repeat</keyword>
<dbReference type="STRING" id="573508.A0A1E3BEQ1"/>
<proteinExistence type="predicted"/>
<dbReference type="PANTHER" id="PTHR24198">
    <property type="entry name" value="ANKYRIN REPEAT AND PROTEIN KINASE DOMAIN-CONTAINING PROTEIN"/>
    <property type="match status" value="1"/>
</dbReference>
<dbReference type="SMART" id="SM00248">
    <property type="entry name" value="ANK"/>
    <property type="match status" value="10"/>
</dbReference>